<evidence type="ECO:0000256" key="3">
    <source>
        <dbReference type="ARBA" id="ARBA00022723"/>
    </source>
</evidence>
<dbReference type="EMBL" id="CANHGI010000005">
    <property type="protein sequence ID" value="CAI5451786.1"/>
    <property type="molecule type" value="Genomic_DNA"/>
</dbReference>
<comment type="caution">
    <text evidence="6">The sequence shown here is derived from an EMBL/GenBank/DDBJ whole genome shotgun (WGS) entry which is preliminary data.</text>
</comment>
<dbReference type="NCBIfam" id="TIGR01458">
    <property type="entry name" value="HAD-SF-IIA-hyp3"/>
    <property type="match status" value="1"/>
</dbReference>
<keyword evidence="3" id="KW-0479">Metal-binding</keyword>
<dbReference type="Pfam" id="PF13242">
    <property type="entry name" value="Hydrolase_like"/>
    <property type="match status" value="1"/>
</dbReference>
<sequence length="262" mass="29282">MFKASIKTTLIDLSGTLHIEDSPIFGAVEALEKLRKYTNVRFVTNTTKESINKLHGRLLKCGFKIEKDEIFTSLSSARKLIESEKLRPFLILDDDAMEDFEGIETSNPNAVVIGLAPKKFNNETMNKAFRLIKDQNAQLIAIHKGRYYQKNDGLHLGPGAYVTGLEYSTGIQAKVVGKPNRMFFEMALSSLKSENNSFENTVMIGDDVNDDVIGAIENGLNAILVKTGKYREGDEIKIPIDNRNVVKSFVEAVELIVNHVKQ</sequence>
<comment type="similarity">
    <text evidence="2">Belongs to the HAD-like hydrolase superfamily.</text>
</comment>
<dbReference type="PANTHER" id="PTHR19288:SF46">
    <property type="entry name" value="HALOACID DEHALOGENASE-LIKE HYDROLASE DOMAIN-CONTAINING PROTEIN 2"/>
    <property type="match status" value="1"/>
</dbReference>
<dbReference type="CDD" id="cd07509">
    <property type="entry name" value="HAD_PPase"/>
    <property type="match status" value="1"/>
</dbReference>
<dbReference type="Pfam" id="PF13344">
    <property type="entry name" value="Hydrolase_6"/>
    <property type="match status" value="1"/>
</dbReference>
<evidence type="ECO:0000256" key="2">
    <source>
        <dbReference type="ARBA" id="ARBA00007958"/>
    </source>
</evidence>
<comment type="cofactor">
    <cofactor evidence="1">
        <name>Mg(2+)</name>
        <dbReference type="ChEBI" id="CHEBI:18420"/>
    </cofactor>
</comment>
<dbReference type="InterPro" id="IPR006355">
    <property type="entry name" value="LHPP/HDHD2"/>
</dbReference>
<organism evidence="6 7">
    <name type="scientific">Caenorhabditis angaria</name>
    <dbReference type="NCBI Taxonomy" id="860376"/>
    <lineage>
        <taxon>Eukaryota</taxon>
        <taxon>Metazoa</taxon>
        <taxon>Ecdysozoa</taxon>
        <taxon>Nematoda</taxon>
        <taxon>Chromadorea</taxon>
        <taxon>Rhabditida</taxon>
        <taxon>Rhabditina</taxon>
        <taxon>Rhabditomorpha</taxon>
        <taxon>Rhabditoidea</taxon>
        <taxon>Rhabditidae</taxon>
        <taxon>Peloderinae</taxon>
        <taxon>Caenorhabditis</taxon>
    </lineage>
</organism>
<dbReference type="FunFam" id="3.40.50.1000:FF:000060">
    <property type="entry name" value="Haloacid dehalogenase-like hydrolase domain-containing protein 2"/>
    <property type="match status" value="1"/>
</dbReference>
<dbReference type="GO" id="GO:0016791">
    <property type="term" value="F:phosphatase activity"/>
    <property type="evidence" value="ECO:0007669"/>
    <property type="project" value="InterPro"/>
</dbReference>
<evidence type="ECO:0000256" key="5">
    <source>
        <dbReference type="ARBA" id="ARBA00039666"/>
    </source>
</evidence>
<evidence type="ECO:0000256" key="1">
    <source>
        <dbReference type="ARBA" id="ARBA00001946"/>
    </source>
</evidence>
<dbReference type="GO" id="GO:0046872">
    <property type="term" value="F:metal ion binding"/>
    <property type="evidence" value="ECO:0007669"/>
    <property type="project" value="UniProtKB-KW"/>
</dbReference>
<name>A0A9P1IW27_9PELO</name>
<evidence type="ECO:0000313" key="6">
    <source>
        <dbReference type="EMBL" id="CAI5451786.1"/>
    </source>
</evidence>
<dbReference type="AlphaFoldDB" id="A0A9P1IW27"/>
<proteinExistence type="inferred from homology"/>
<dbReference type="OrthoDB" id="426235at2759"/>
<dbReference type="Gene3D" id="3.40.50.1000">
    <property type="entry name" value="HAD superfamily/HAD-like"/>
    <property type="match status" value="2"/>
</dbReference>
<dbReference type="InterPro" id="IPR006357">
    <property type="entry name" value="HAD-SF_hydro_IIA"/>
</dbReference>
<evidence type="ECO:0000313" key="7">
    <source>
        <dbReference type="Proteomes" id="UP001152747"/>
    </source>
</evidence>
<reference evidence="6" key="1">
    <citation type="submission" date="2022-11" db="EMBL/GenBank/DDBJ databases">
        <authorList>
            <person name="Kikuchi T."/>
        </authorList>
    </citation>
    <scope>NUCLEOTIDE SEQUENCE</scope>
    <source>
        <strain evidence="6">PS1010</strain>
    </source>
</reference>
<keyword evidence="4" id="KW-0460">Magnesium</keyword>
<gene>
    <name evidence="6" type="ORF">CAMP_LOCUS14423</name>
</gene>
<dbReference type="PANTHER" id="PTHR19288">
    <property type="entry name" value="4-NITROPHENYLPHOSPHATASE-RELATED"/>
    <property type="match status" value="1"/>
</dbReference>
<dbReference type="SUPFAM" id="SSF56784">
    <property type="entry name" value="HAD-like"/>
    <property type="match status" value="1"/>
</dbReference>
<dbReference type="GO" id="GO:0005737">
    <property type="term" value="C:cytoplasm"/>
    <property type="evidence" value="ECO:0007669"/>
    <property type="project" value="TreeGrafter"/>
</dbReference>
<dbReference type="InterPro" id="IPR036412">
    <property type="entry name" value="HAD-like_sf"/>
</dbReference>
<protein>
    <recommendedName>
        <fullName evidence="5">Haloacid dehalogenase-like hydrolase domain-containing protein 2</fullName>
    </recommendedName>
</protein>
<dbReference type="Proteomes" id="UP001152747">
    <property type="component" value="Unassembled WGS sequence"/>
</dbReference>
<keyword evidence="7" id="KW-1185">Reference proteome</keyword>
<dbReference type="InterPro" id="IPR023214">
    <property type="entry name" value="HAD_sf"/>
</dbReference>
<evidence type="ECO:0000256" key="4">
    <source>
        <dbReference type="ARBA" id="ARBA00022842"/>
    </source>
</evidence>
<accession>A0A9P1IW27</accession>
<dbReference type="NCBIfam" id="TIGR01460">
    <property type="entry name" value="HAD-SF-IIA"/>
    <property type="match status" value="1"/>
</dbReference>